<feature type="compositionally biased region" description="Basic and acidic residues" evidence="1">
    <location>
        <begin position="341"/>
        <end position="357"/>
    </location>
</feature>
<feature type="signal peptide" evidence="3">
    <location>
        <begin position="1"/>
        <end position="22"/>
    </location>
</feature>
<reference evidence="5" key="1">
    <citation type="journal article" date="2021" name="Nat. Commun.">
        <title>Genetic determinants of endophytism in the Arabidopsis root mycobiome.</title>
        <authorList>
            <person name="Mesny F."/>
            <person name="Miyauchi S."/>
            <person name="Thiergart T."/>
            <person name="Pickel B."/>
            <person name="Atanasova L."/>
            <person name="Karlsson M."/>
            <person name="Huettel B."/>
            <person name="Barry K.W."/>
            <person name="Haridas S."/>
            <person name="Chen C."/>
            <person name="Bauer D."/>
            <person name="Andreopoulos W."/>
            <person name="Pangilinan J."/>
            <person name="LaButti K."/>
            <person name="Riley R."/>
            <person name="Lipzen A."/>
            <person name="Clum A."/>
            <person name="Drula E."/>
            <person name="Henrissat B."/>
            <person name="Kohler A."/>
            <person name="Grigoriev I.V."/>
            <person name="Martin F.M."/>
            <person name="Hacquard S."/>
        </authorList>
    </citation>
    <scope>NUCLEOTIDE SEQUENCE</scope>
    <source>
        <strain evidence="5">MPI-CAGE-AT-0016</strain>
    </source>
</reference>
<comment type="caution">
    <text evidence="5">The sequence shown here is derived from an EMBL/GenBank/DDBJ whole genome shotgun (WGS) entry which is preliminary data.</text>
</comment>
<dbReference type="AlphaFoldDB" id="A0A8K0WZH1"/>
<feature type="chain" id="PRO_5035418794" description="WSC domain-containing protein" evidence="3">
    <location>
        <begin position="23"/>
        <end position="374"/>
    </location>
</feature>
<proteinExistence type="predicted"/>
<evidence type="ECO:0000256" key="1">
    <source>
        <dbReference type="SAM" id="MobiDB-lite"/>
    </source>
</evidence>
<gene>
    <name evidence="5" type="ORF">B0T11DRAFT_117958</name>
</gene>
<dbReference type="PANTHER" id="PTHR16861">
    <property type="entry name" value="GLYCOPROTEIN 38"/>
    <property type="match status" value="1"/>
</dbReference>
<dbReference type="CDD" id="cd12087">
    <property type="entry name" value="TM_EGFR-like"/>
    <property type="match status" value="1"/>
</dbReference>
<evidence type="ECO:0000256" key="3">
    <source>
        <dbReference type="SAM" id="SignalP"/>
    </source>
</evidence>
<keyword evidence="2" id="KW-1133">Transmembrane helix</keyword>
<sequence>MDQLPRTIRLLGASALLLPVWAFSHDAAELYPRQGLTQDLCSTVNTGSGSANFSQWQSLGLCRDFCIAKDTAFAVVQWQSCWCSDVEPGEDITTSVSSCSEGCPGYGEVESCGRRPSLFGYFRLPKQPTSTQGASTSAQESTTSTTTQAAPSPPPVVIETETVQNTVTVIPSPSTAPSSSETSPSSEQTTGVTQSTLSADGTVRTIFITPTVTPPDLAGSESSANGNTSSNDSGGLGTGAVVGIVIGVIAAVLAVAGAIICWFFRRRKQQKVNNGYDEPSSSQRGSSSGMIASTRNPEMVVTSDNQGAWSPNSASEQRRSRLMAVDPRMDPHGRPMFLRNKSHESVNTLHDDQDYSRKVAKPVLRATNPDPHDD</sequence>
<feature type="compositionally biased region" description="Low complexity" evidence="1">
    <location>
        <begin position="280"/>
        <end position="289"/>
    </location>
</feature>
<feature type="region of interest" description="Disordered" evidence="1">
    <location>
        <begin position="272"/>
        <end position="292"/>
    </location>
</feature>
<organism evidence="5 6">
    <name type="scientific">Plectosphaerella cucumerina</name>
    <dbReference type="NCBI Taxonomy" id="40658"/>
    <lineage>
        <taxon>Eukaryota</taxon>
        <taxon>Fungi</taxon>
        <taxon>Dikarya</taxon>
        <taxon>Ascomycota</taxon>
        <taxon>Pezizomycotina</taxon>
        <taxon>Sordariomycetes</taxon>
        <taxon>Hypocreomycetidae</taxon>
        <taxon>Glomerellales</taxon>
        <taxon>Plectosphaerellaceae</taxon>
        <taxon>Plectosphaerella</taxon>
    </lineage>
</organism>
<dbReference type="Pfam" id="PF01822">
    <property type="entry name" value="WSC"/>
    <property type="match status" value="1"/>
</dbReference>
<dbReference type="SMART" id="SM00321">
    <property type="entry name" value="WSC"/>
    <property type="match status" value="1"/>
</dbReference>
<feature type="compositionally biased region" description="Low complexity" evidence="1">
    <location>
        <begin position="171"/>
        <end position="190"/>
    </location>
</feature>
<dbReference type="OrthoDB" id="2537459at2759"/>
<feature type="region of interest" description="Disordered" evidence="1">
    <location>
        <begin position="211"/>
        <end position="235"/>
    </location>
</feature>
<dbReference type="EMBL" id="JAGPXD010000005">
    <property type="protein sequence ID" value="KAH7353464.1"/>
    <property type="molecule type" value="Genomic_DNA"/>
</dbReference>
<name>A0A8K0WZH1_9PEZI</name>
<dbReference type="PROSITE" id="PS51212">
    <property type="entry name" value="WSC"/>
    <property type="match status" value="1"/>
</dbReference>
<feature type="region of interest" description="Disordered" evidence="1">
    <location>
        <begin position="127"/>
        <end position="156"/>
    </location>
</feature>
<feature type="region of interest" description="Disordered" evidence="1">
    <location>
        <begin position="169"/>
        <end position="197"/>
    </location>
</feature>
<dbReference type="PANTHER" id="PTHR16861:SF4">
    <property type="entry name" value="SH3 DOMAIN PROTEIN (AFU_ORTHOLOGUE AFUA_1G13610)"/>
    <property type="match status" value="1"/>
</dbReference>
<feature type="compositionally biased region" description="Polar residues" evidence="1">
    <location>
        <begin position="220"/>
        <end position="233"/>
    </location>
</feature>
<feature type="compositionally biased region" description="Low complexity" evidence="1">
    <location>
        <begin position="127"/>
        <end position="150"/>
    </location>
</feature>
<evidence type="ECO:0000256" key="2">
    <source>
        <dbReference type="SAM" id="Phobius"/>
    </source>
</evidence>
<feature type="transmembrane region" description="Helical" evidence="2">
    <location>
        <begin position="240"/>
        <end position="264"/>
    </location>
</feature>
<feature type="region of interest" description="Disordered" evidence="1">
    <location>
        <begin position="335"/>
        <end position="374"/>
    </location>
</feature>
<protein>
    <recommendedName>
        <fullName evidence="4">WSC domain-containing protein</fullName>
    </recommendedName>
</protein>
<evidence type="ECO:0000259" key="4">
    <source>
        <dbReference type="PROSITE" id="PS51212"/>
    </source>
</evidence>
<feature type="domain" description="WSC" evidence="4">
    <location>
        <begin position="35"/>
        <end position="124"/>
    </location>
</feature>
<keyword evidence="6" id="KW-1185">Reference proteome</keyword>
<evidence type="ECO:0000313" key="5">
    <source>
        <dbReference type="EMBL" id="KAH7353464.1"/>
    </source>
</evidence>
<dbReference type="InterPro" id="IPR002889">
    <property type="entry name" value="WSC_carb-bd"/>
</dbReference>
<accession>A0A8K0WZH1</accession>
<keyword evidence="2" id="KW-0812">Transmembrane</keyword>
<dbReference type="Proteomes" id="UP000813385">
    <property type="component" value="Unassembled WGS sequence"/>
</dbReference>
<keyword evidence="2" id="KW-0472">Membrane</keyword>
<evidence type="ECO:0000313" key="6">
    <source>
        <dbReference type="Proteomes" id="UP000813385"/>
    </source>
</evidence>
<keyword evidence="3" id="KW-0732">Signal</keyword>